<evidence type="ECO:0000259" key="5">
    <source>
        <dbReference type="PROSITE" id="PS50040"/>
    </source>
</evidence>
<dbReference type="GO" id="GO:0005737">
    <property type="term" value="C:cytoplasm"/>
    <property type="evidence" value="ECO:0007669"/>
    <property type="project" value="TreeGrafter"/>
</dbReference>
<dbReference type="PANTHER" id="PTHR43986">
    <property type="entry name" value="ELONGATION FACTOR 1-GAMMA"/>
    <property type="match status" value="1"/>
</dbReference>
<feature type="region of interest" description="Disordered" evidence="4">
    <location>
        <begin position="210"/>
        <end position="253"/>
    </location>
</feature>
<dbReference type="SMART" id="SM01183">
    <property type="entry name" value="EF1G"/>
    <property type="match status" value="1"/>
</dbReference>
<dbReference type="Pfam" id="PF13409">
    <property type="entry name" value="GST_N_2"/>
    <property type="match status" value="1"/>
</dbReference>
<dbReference type="PROSITE" id="PS50405">
    <property type="entry name" value="GST_CTER"/>
    <property type="match status" value="1"/>
</dbReference>
<reference evidence="8" key="1">
    <citation type="submission" date="2021-05" db="EMBL/GenBank/DDBJ databases">
        <title>A free-living protist that lacks canonical eukaryotic 1 DNA replication and segregation systems.</title>
        <authorList>
            <person name="Salas-Leiva D.E."/>
            <person name="Tromer E.C."/>
            <person name="Curtis B.A."/>
            <person name="Jerlstrom-Hultqvist J."/>
            <person name="Kolisko M."/>
            <person name="Yi Z."/>
            <person name="Salas-Leiva J.S."/>
            <person name="Gallot-Lavallee L."/>
            <person name="Kops G.J.P.L."/>
            <person name="Archibald J.M."/>
            <person name="Simpson A.G.B."/>
            <person name="Roger A.J."/>
        </authorList>
    </citation>
    <scope>NUCLEOTIDE SEQUENCE</scope>
    <source>
        <strain evidence="8">BICM</strain>
    </source>
</reference>
<organism evidence="8 9">
    <name type="scientific">Carpediemonas membranifera</name>
    <dbReference type="NCBI Taxonomy" id="201153"/>
    <lineage>
        <taxon>Eukaryota</taxon>
        <taxon>Metamonada</taxon>
        <taxon>Carpediemonas-like organisms</taxon>
        <taxon>Carpediemonas</taxon>
    </lineage>
</organism>
<accession>A0A8J6E3T4</accession>
<dbReference type="FunFam" id="1.20.1050.10:FF:000006">
    <property type="entry name" value="Elongation factor 1 gamma"/>
    <property type="match status" value="1"/>
</dbReference>
<dbReference type="Pfam" id="PF00647">
    <property type="entry name" value="EF1G"/>
    <property type="match status" value="1"/>
</dbReference>
<dbReference type="PANTHER" id="PTHR43986:SF1">
    <property type="entry name" value="ELONGATION FACTOR 1-GAMMA"/>
    <property type="match status" value="1"/>
</dbReference>
<dbReference type="InterPro" id="IPR010987">
    <property type="entry name" value="Glutathione-S-Trfase_C-like"/>
</dbReference>
<dbReference type="PROSITE" id="PS50404">
    <property type="entry name" value="GST_NTER"/>
    <property type="match status" value="1"/>
</dbReference>
<dbReference type="Gene3D" id="3.30.70.1010">
    <property type="entry name" value="Translation elongation factor EF1B, gamma chain, conserved domain"/>
    <property type="match status" value="1"/>
</dbReference>
<name>A0A8J6E3T4_9EUKA</name>
<dbReference type="AlphaFoldDB" id="A0A8J6E3T4"/>
<dbReference type="SFLD" id="SFLDS00019">
    <property type="entry name" value="Glutathione_Transferase_(cytos"/>
    <property type="match status" value="1"/>
</dbReference>
<dbReference type="InterPro" id="IPR001662">
    <property type="entry name" value="EF1B_G_C"/>
</dbReference>
<comment type="caution">
    <text evidence="8">The sequence shown here is derived from an EMBL/GenBank/DDBJ whole genome shotgun (WGS) entry which is preliminary data.</text>
</comment>
<dbReference type="Pfam" id="PF00043">
    <property type="entry name" value="GST_C"/>
    <property type="match status" value="1"/>
</dbReference>
<dbReference type="Gene3D" id="1.20.1050.10">
    <property type="match status" value="1"/>
</dbReference>
<evidence type="ECO:0000256" key="1">
    <source>
        <dbReference type="ARBA" id="ARBA00022768"/>
    </source>
</evidence>
<feature type="domain" description="GST C-terminal" evidence="7">
    <location>
        <begin position="86"/>
        <end position="218"/>
    </location>
</feature>
<dbReference type="OrthoDB" id="249703at2759"/>
<dbReference type="CDD" id="cd03181">
    <property type="entry name" value="GST_C_EF1Bgamma_like"/>
    <property type="match status" value="1"/>
</dbReference>
<dbReference type="EMBL" id="JAHDYR010000006">
    <property type="protein sequence ID" value="KAG9396353.1"/>
    <property type="molecule type" value="Genomic_DNA"/>
</dbReference>
<proteinExistence type="predicted"/>
<dbReference type="Gene3D" id="3.40.30.10">
    <property type="entry name" value="Glutaredoxin"/>
    <property type="match status" value="1"/>
</dbReference>
<evidence type="ECO:0000259" key="7">
    <source>
        <dbReference type="PROSITE" id="PS50405"/>
    </source>
</evidence>
<dbReference type="InterPro" id="IPR040079">
    <property type="entry name" value="Glutathione_S-Trfase"/>
</dbReference>
<keyword evidence="9" id="KW-1185">Reference proteome</keyword>
<dbReference type="InterPro" id="IPR036249">
    <property type="entry name" value="Thioredoxin-like_sf"/>
</dbReference>
<dbReference type="Proteomes" id="UP000717585">
    <property type="component" value="Unassembled WGS sequence"/>
</dbReference>
<protein>
    <submittedName>
        <fullName evidence="8">Elongation factor 1 gamma domain-containing protein</fullName>
    </submittedName>
</protein>
<evidence type="ECO:0000313" key="8">
    <source>
        <dbReference type="EMBL" id="KAG9396353.1"/>
    </source>
</evidence>
<evidence type="ECO:0000313" key="9">
    <source>
        <dbReference type="Proteomes" id="UP000717585"/>
    </source>
</evidence>
<evidence type="ECO:0000256" key="3">
    <source>
        <dbReference type="PROSITE-ProRule" id="PRU00519"/>
    </source>
</evidence>
<dbReference type="InterPro" id="IPR004045">
    <property type="entry name" value="Glutathione_S-Trfase_N"/>
</dbReference>
<dbReference type="SUPFAM" id="SSF89942">
    <property type="entry name" value="eEF1-gamma domain"/>
    <property type="match status" value="1"/>
</dbReference>
<evidence type="ECO:0000256" key="4">
    <source>
        <dbReference type="SAM" id="MobiDB-lite"/>
    </source>
</evidence>
<dbReference type="PROSITE" id="PS50040">
    <property type="entry name" value="EF1G_C"/>
    <property type="match status" value="1"/>
</dbReference>
<sequence length="411" mass="46600">MAKLITGKQSPFGKYAELVAKHCGIALDVEYVADMKQIKSEEHLKLNPLGKIPVLVLDNGAALFESDNIAIALAEMAPALNLLGSCFVTRGQVRQWMFSISTDLETKMWPWLAPMIGYAPFNGLLVNNAKNDSLAYFKVLEAHLEKNTFMAGQRLTLADFALVAILDVYFRHLMEKKLRDQYPAVVRHFKMMSELPAYVEVYGAPVLCEKAPQPPKKETPKKEAKKPAAKKEEKPAEPKKAEKKEDPLAALPAPKFPMDEWKRQYSNNDTPDAMKWLWENLDAADYSFWKCTYKYQDELKVGFMTANLCSGFIQRCDPIRKVAFGSFNITKDLKEDHLDMFGVWMTRGTELLEAFTPGSDCEIADAENYTFEKLDHTKPEDKAFIEDVFAWESANNFGGQYGEVLEGKNFK</sequence>
<gene>
    <name evidence="8" type="ORF">J8273_2084</name>
</gene>
<dbReference type="SUPFAM" id="SSF47616">
    <property type="entry name" value="GST C-terminal domain-like"/>
    <property type="match status" value="1"/>
</dbReference>
<dbReference type="InterPro" id="IPR004046">
    <property type="entry name" value="GST_C"/>
</dbReference>
<dbReference type="SUPFAM" id="SSF52833">
    <property type="entry name" value="Thioredoxin-like"/>
    <property type="match status" value="1"/>
</dbReference>
<dbReference type="InterPro" id="IPR050802">
    <property type="entry name" value="EF-GSTs"/>
</dbReference>
<evidence type="ECO:0000259" key="6">
    <source>
        <dbReference type="PROSITE" id="PS50404"/>
    </source>
</evidence>
<dbReference type="InterPro" id="IPR036433">
    <property type="entry name" value="EF1B_G_C_sf"/>
</dbReference>
<dbReference type="SFLD" id="SFLDG00358">
    <property type="entry name" value="Main_(cytGST)"/>
    <property type="match status" value="1"/>
</dbReference>
<dbReference type="FunFam" id="3.30.70.1010:FF:000001">
    <property type="entry name" value="Elongation factor 1-gamma 1"/>
    <property type="match status" value="1"/>
</dbReference>
<feature type="domain" description="EF-1-gamma C-terminal" evidence="5">
    <location>
        <begin position="244"/>
        <end position="411"/>
    </location>
</feature>
<evidence type="ECO:0000256" key="2">
    <source>
        <dbReference type="ARBA" id="ARBA00022917"/>
    </source>
</evidence>
<keyword evidence="2 3" id="KW-0648">Protein biosynthesis</keyword>
<feature type="compositionally biased region" description="Basic and acidic residues" evidence="4">
    <location>
        <begin position="215"/>
        <end position="247"/>
    </location>
</feature>
<dbReference type="InterPro" id="IPR036282">
    <property type="entry name" value="Glutathione-S-Trfase_C_sf"/>
</dbReference>
<dbReference type="GO" id="GO:0003746">
    <property type="term" value="F:translation elongation factor activity"/>
    <property type="evidence" value="ECO:0007669"/>
    <property type="project" value="UniProtKB-UniRule"/>
</dbReference>
<keyword evidence="1 3" id="KW-0251">Elongation factor</keyword>
<dbReference type="GO" id="GO:0005634">
    <property type="term" value="C:nucleus"/>
    <property type="evidence" value="ECO:0007669"/>
    <property type="project" value="TreeGrafter"/>
</dbReference>
<feature type="domain" description="GST N-terminal" evidence="6">
    <location>
        <begin position="1"/>
        <end position="81"/>
    </location>
</feature>